<proteinExistence type="predicted"/>
<evidence type="ECO:0000256" key="1">
    <source>
        <dbReference type="PROSITE-ProRule" id="PRU00042"/>
    </source>
</evidence>
<keyword evidence="1" id="KW-0479">Metal-binding</keyword>
<gene>
    <name evidence="4" type="ORF">GLOTRDRAFT_130380</name>
</gene>
<dbReference type="KEGG" id="gtr:GLOTRDRAFT_130380"/>
<dbReference type="RefSeq" id="XP_007867348.1">
    <property type="nucleotide sequence ID" value="XM_007869157.1"/>
</dbReference>
<dbReference type="InterPro" id="IPR013087">
    <property type="entry name" value="Znf_C2H2_type"/>
</dbReference>
<sequence>MDAIGRLDIFDYGGLEGVSGYDGECSSGSAREFRLEYPAHVSFVIPTLGGGDKDAEYKPTCPIPRDTETDSLSELSSDGVSSDCSDTASDCTACPSPSPSVVSARSLASPDIPPAPPSHRRLVAVEAYGRRFLAYDTRPPDSNVPKSKLVPELACGGVEVPDYLVQAGFVPPPQPQTVCLRDLELVKGPGPVEWDDVDTSFGGSARACPADEDEDAQAGRRSAGPSRPRDSLRRPSGSRKRTGATADPSPVHPKKKRQSRVDPVELVCRVSACTRTFKTVADCHRHRRTHFAEAYQWACAGCTTLFGRPDALKRHILSREGCLKASGPRETWGPNLGKFRDDWSEPWEGELTPTEEMP</sequence>
<dbReference type="OrthoDB" id="9947289at2759"/>
<feature type="region of interest" description="Disordered" evidence="2">
    <location>
        <begin position="54"/>
        <end position="81"/>
    </location>
</feature>
<dbReference type="HOGENOM" id="CLU_774001_0_0_1"/>
<evidence type="ECO:0000313" key="5">
    <source>
        <dbReference type="Proteomes" id="UP000030669"/>
    </source>
</evidence>
<reference evidence="4 5" key="1">
    <citation type="journal article" date="2012" name="Science">
        <title>The Paleozoic origin of enzymatic lignin decomposition reconstructed from 31 fungal genomes.</title>
        <authorList>
            <person name="Floudas D."/>
            <person name="Binder M."/>
            <person name="Riley R."/>
            <person name="Barry K."/>
            <person name="Blanchette R.A."/>
            <person name="Henrissat B."/>
            <person name="Martinez A.T."/>
            <person name="Otillar R."/>
            <person name="Spatafora J.W."/>
            <person name="Yadav J.S."/>
            <person name="Aerts A."/>
            <person name="Benoit I."/>
            <person name="Boyd A."/>
            <person name="Carlson A."/>
            <person name="Copeland A."/>
            <person name="Coutinho P.M."/>
            <person name="de Vries R.P."/>
            <person name="Ferreira P."/>
            <person name="Findley K."/>
            <person name="Foster B."/>
            <person name="Gaskell J."/>
            <person name="Glotzer D."/>
            <person name="Gorecki P."/>
            <person name="Heitman J."/>
            <person name="Hesse C."/>
            <person name="Hori C."/>
            <person name="Igarashi K."/>
            <person name="Jurgens J.A."/>
            <person name="Kallen N."/>
            <person name="Kersten P."/>
            <person name="Kohler A."/>
            <person name="Kuees U."/>
            <person name="Kumar T.K.A."/>
            <person name="Kuo A."/>
            <person name="LaButti K."/>
            <person name="Larrondo L.F."/>
            <person name="Lindquist E."/>
            <person name="Ling A."/>
            <person name="Lombard V."/>
            <person name="Lucas S."/>
            <person name="Lundell T."/>
            <person name="Martin R."/>
            <person name="McLaughlin D.J."/>
            <person name="Morgenstern I."/>
            <person name="Morin E."/>
            <person name="Murat C."/>
            <person name="Nagy L.G."/>
            <person name="Nolan M."/>
            <person name="Ohm R.A."/>
            <person name="Patyshakuliyeva A."/>
            <person name="Rokas A."/>
            <person name="Ruiz-Duenas F.J."/>
            <person name="Sabat G."/>
            <person name="Salamov A."/>
            <person name="Samejima M."/>
            <person name="Schmutz J."/>
            <person name="Slot J.C."/>
            <person name="St John F."/>
            <person name="Stenlid J."/>
            <person name="Sun H."/>
            <person name="Sun S."/>
            <person name="Syed K."/>
            <person name="Tsang A."/>
            <person name="Wiebenga A."/>
            <person name="Young D."/>
            <person name="Pisabarro A."/>
            <person name="Eastwood D.C."/>
            <person name="Martin F."/>
            <person name="Cullen D."/>
            <person name="Grigoriev I.V."/>
            <person name="Hibbett D.S."/>
        </authorList>
    </citation>
    <scope>NUCLEOTIDE SEQUENCE [LARGE SCALE GENOMIC DNA]</scope>
    <source>
        <strain evidence="4 5">ATCC 11539</strain>
    </source>
</reference>
<name>S7RI93_GLOTA</name>
<dbReference type="Proteomes" id="UP000030669">
    <property type="component" value="Unassembled WGS sequence"/>
</dbReference>
<accession>S7RI93</accession>
<dbReference type="GO" id="GO:0008270">
    <property type="term" value="F:zinc ion binding"/>
    <property type="evidence" value="ECO:0007669"/>
    <property type="project" value="UniProtKB-KW"/>
</dbReference>
<dbReference type="GeneID" id="19302091"/>
<evidence type="ECO:0000313" key="4">
    <source>
        <dbReference type="EMBL" id="EPQ53990.1"/>
    </source>
</evidence>
<protein>
    <recommendedName>
        <fullName evidence="3">C2H2-type domain-containing protein</fullName>
    </recommendedName>
</protein>
<dbReference type="PROSITE" id="PS00028">
    <property type="entry name" value="ZINC_FINGER_C2H2_1"/>
    <property type="match status" value="1"/>
</dbReference>
<evidence type="ECO:0000259" key="3">
    <source>
        <dbReference type="PROSITE" id="PS50157"/>
    </source>
</evidence>
<dbReference type="Gene3D" id="3.30.160.60">
    <property type="entry name" value="Classic Zinc Finger"/>
    <property type="match status" value="1"/>
</dbReference>
<evidence type="ECO:0000256" key="2">
    <source>
        <dbReference type="SAM" id="MobiDB-lite"/>
    </source>
</evidence>
<dbReference type="AlphaFoldDB" id="S7RI93"/>
<feature type="domain" description="C2H2-type" evidence="3">
    <location>
        <begin position="266"/>
        <end position="295"/>
    </location>
</feature>
<dbReference type="EMBL" id="KB469304">
    <property type="protein sequence ID" value="EPQ53990.1"/>
    <property type="molecule type" value="Genomic_DNA"/>
</dbReference>
<dbReference type="PROSITE" id="PS50157">
    <property type="entry name" value="ZINC_FINGER_C2H2_2"/>
    <property type="match status" value="1"/>
</dbReference>
<organism evidence="4 5">
    <name type="scientific">Gloeophyllum trabeum (strain ATCC 11539 / FP-39264 / Madison 617)</name>
    <name type="common">Brown rot fungus</name>
    <dbReference type="NCBI Taxonomy" id="670483"/>
    <lineage>
        <taxon>Eukaryota</taxon>
        <taxon>Fungi</taxon>
        <taxon>Dikarya</taxon>
        <taxon>Basidiomycota</taxon>
        <taxon>Agaricomycotina</taxon>
        <taxon>Agaricomycetes</taxon>
        <taxon>Gloeophyllales</taxon>
        <taxon>Gloeophyllaceae</taxon>
        <taxon>Gloeophyllum</taxon>
    </lineage>
</organism>
<feature type="compositionally biased region" description="Low complexity" evidence="2">
    <location>
        <begin position="70"/>
        <end position="81"/>
    </location>
</feature>
<keyword evidence="5" id="KW-1185">Reference proteome</keyword>
<feature type="region of interest" description="Disordered" evidence="2">
    <location>
        <begin position="191"/>
        <end position="260"/>
    </location>
</feature>
<keyword evidence="1" id="KW-0863">Zinc-finger</keyword>
<keyword evidence="1" id="KW-0862">Zinc</keyword>